<feature type="coiled-coil region" evidence="1">
    <location>
        <begin position="64"/>
        <end position="145"/>
    </location>
</feature>
<evidence type="ECO:0000256" key="1">
    <source>
        <dbReference type="SAM" id="Coils"/>
    </source>
</evidence>
<keyword evidence="2" id="KW-0472">Membrane</keyword>
<keyword evidence="1" id="KW-0175">Coiled coil</keyword>
<proteinExistence type="predicted"/>
<gene>
    <name evidence="3" type="ORF">A2934_01065</name>
</gene>
<keyword evidence="2" id="KW-0812">Transmembrane</keyword>
<keyword evidence="2" id="KW-1133">Transmembrane helix</keyword>
<dbReference type="Proteomes" id="UP000177982">
    <property type="component" value="Unassembled WGS sequence"/>
</dbReference>
<evidence type="ECO:0000313" key="4">
    <source>
        <dbReference type="Proteomes" id="UP000177982"/>
    </source>
</evidence>
<dbReference type="EMBL" id="MHQO01000026">
    <property type="protein sequence ID" value="OHA06638.1"/>
    <property type="molecule type" value="Genomic_DNA"/>
</dbReference>
<evidence type="ECO:0000256" key="2">
    <source>
        <dbReference type="SAM" id="Phobius"/>
    </source>
</evidence>
<reference evidence="3 4" key="1">
    <citation type="journal article" date="2016" name="Nat. Commun.">
        <title>Thousands of microbial genomes shed light on interconnected biogeochemical processes in an aquifer system.</title>
        <authorList>
            <person name="Anantharaman K."/>
            <person name="Brown C.T."/>
            <person name="Hug L.A."/>
            <person name="Sharon I."/>
            <person name="Castelle C.J."/>
            <person name="Probst A.J."/>
            <person name="Thomas B.C."/>
            <person name="Singh A."/>
            <person name="Wilkins M.J."/>
            <person name="Karaoz U."/>
            <person name="Brodie E.L."/>
            <person name="Williams K.H."/>
            <person name="Hubbard S.S."/>
            <person name="Banfield J.F."/>
        </authorList>
    </citation>
    <scope>NUCLEOTIDE SEQUENCE [LARGE SCALE GENOMIC DNA]</scope>
</reference>
<protein>
    <submittedName>
        <fullName evidence="3">Uncharacterized protein</fullName>
    </submittedName>
</protein>
<sequence>MEAPEKTEVSGKGIRLVMYFPPRSCYNDGVISKTSLLGIILIIALTIGGVVFYVVFMTSVRSDLQAAEIERKAVNNVHEDLIKKTKEPEFIMMKNEMKDALEKKSALESEKTSMELHYNEIADSLEKLLSQKQALEIELESLTDISLPQ</sequence>
<feature type="transmembrane region" description="Helical" evidence="2">
    <location>
        <begin position="36"/>
        <end position="56"/>
    </location>
</feature>
<comment type="caution">
    <text evidence="3">The sequence shown here is derived from an EMBL/GenBank/DDBJ whole genome shotgun (WGS) entry which is preliminary data.</text>
</comment>
<accession>A0A1G2L4P4</accession>
<organism evidence="3 4">
    <name type="scientific">Candidatus Sungbacteria bacterium RIFCSPLOWO2_01_FULL_47_10</name>
    <dbReference type="NCBI Taxonomy" id="1802276"/>
    <lineage>
        <taxon>Bacteria</taxon>
        <taxon>Candidatus Sungiibacteriota</taxon>
    </lineage>
</organism>
<dbReference type="AlphaFoldDB" id="A0A1G2L4P4"/>
<name>A0A1G2L4P4_9BACT</name>
<evidence type="ECO:0000313" key="3">
    <source>
        <dbReference type="EMBL" id="OHA06638.1"/>
    </source>
</evidence>